<reference evidence="4 5" key="1">
    <citation type="journal article" date="2013" name="BMC Microbiol.">
        <title>Identification of the type II cytochrome c maturation pathway in anammox bacteria by comparative genomics.</title>
        <authorList>
            <person name="Ferousi C."/>
            <person name="Speth D.R."/>
            <person name="Reimann J."/>
            <person name="Op den Camp H.J."/>
            <person name="Allen J.W."/>
            <person name="Keltjens J.T."/>
            <person name="Jetten M.S."/>
        </authorList>
    </citation>
    <scope>NUCLEOTIDE SEQUENCE [LARGE SCALE GENOMIC DNA]</scope>
    <source>
        <strain evidence="4">RU1</strain>
    </source>
</reference>
<evidence type="ECO:0000313" key="4">
    <source>
        <dbReference type="EMBL" id="KKO18215.1"/>
    </source>
</evidence>
<dbReference type="PANTHER" id="PTHR43334">
    <property type="entry name" value="ACETATE--COA LIGASE [ADP-FORMING]"/>
    <property type="match status" value="1"/>
</dbReference>
<comment type="caution">
    <text evidence="4">The sequence shown here is derived from an EMBL/GenBank/DDBJ whole genome shotgun (WGS) entry which is preliminary data.</text>
</comment>
<protein>
    <submittedName>
        <fullName evidence="4">Acetyl coenzyme A synthase alpha subunit</fullName>
    </submittedName>
</protein>
<proteinExistence type="predicted"/>
<dbReference type="PANTHER" id="PTHR43334:SF1">
    <property type="entry name" value="3-HYDROXYPROPIONATE--COA LIGASE [ADP-FORMING]"/>
    <property type="match status" value="1"/>
</dbReference>
<keyword evidence="1" id="KW-0436">Ligase</keyword>
<evidence type="ECO:0000256" key="1">
    <source>
        <dbReference type="ARBA" id="ARBA00022598"/>
    </source>
</evidence>
<dbReference type="InterPro" id="IPR016102">
    <property type="entry name" value="Succinyl-CoA_synth-like"/>
</dbReference>
<keyword evidence="2" id="KW-0547">Nucleotide-binding</keyword>
<dbReference type="Proteomes" id="UP000034954">
    <property type="component" value="Unassembled WGS sequence"/>
</dbReference>
<evidence type="ECO:0000256" key="2">
    <source>
        <dbReference type="ARBA" id="ARBA00022741"/>
    </source>
</evidence>
<gene>
    <name evidence="4" type="ORF">BROFUL_03113</name>
</gene>
<sequence>MTAEVIGEISNHTEKPVVTSFMGGKRIEASLKVMCQRKVPNYSFPEKAISAVEAMHKYTLWRKKPIPEIKRIPVQREEVVSVFKKVRPAQRQSLGEDEAKQVID</sequence>
<dbReference type="AlphaFoldDB" id="A0A0M2URF5"/>
<evidence type="ECO:0000313" key="5">
    <source>
        <dbReference type="Proteomes" id="UP000034954"/>
    </source>
</evidence>
<dbReference type="GO" id="GO:0005524">
    <property type="term" value="F:ATP binding"/>
    <property type="evidence" value="ECO:0007669"/>
    <property type="project" value="UniProtKB-KW"/>
</dbReference>
<dbReference type="GO" id="GO:0016874">
    <property type="term" value="F:ligase activity"/>
    <property type="evidence" value="ECO:0007669"/>
    <property type="project" value="UniProtKB-KW"/>
</dbReference>
<evidence type="ECO:0000256" key="3">
    <source>
        <dbReference type="ARBA" id="ARBA00022840"/>
    </source>
</evidence>
<dbReference type="InterPro" id="IPR051538">
    <property type="entry name" value="Acyl-CoA_Synth/Transferase"/>
</dbReference>
<dbReference type="SUPFAM" id="SSF52210">
    <property type="entry name" value="Succinyl-CoA synthetase domains"/>
    <property type="match status" value="1"/>
</dbReference>
<name>A0A0M2URF5_9BACT</name>
<dbReference type="EMBL" id="LAQJ01000286">
    <property type="protein sequence ID" value="KKO18215.1"/>
    <property type="molecule type" value="Genomic_DNA"/>
</dbReference>
<dbReference type="Gene3D" id="3.40.50.261">
    <property type="entry name" value="Succinyl-CoA synthetase domains"/>
    <property type="match status" value="1"/>
</dbReference>
<keyword evidence="3" id="KW-0067">ATP-binding</keyword>
<accession>A0A0M2URF5</accession>
<organism evidence="4 5">
    <name type="scientific">Candidatus Brocadia fulgida</name>
    <dbReference type="NCBI Taxonomy" id="380242"/>
    <lineage>
        <taxon>Bacteria</taxon>
        <taxon>Pseudomonadati</taxon>
        <taxon>Planctomycetota</taxon>
        <taxon>Candidatus Brocadiia</taxon>
        <taxon>Candidatus Brocadiales</taxon>
        <taxon>Candidatus Brocadiaceae</taxon>
        <taxon>Candidatus Brocadia</taxon>
    </lineage>
</organism>
<keyword evidence="5" id="KW-1185">Reference proteome</keyword>